<dbReference type="Proteomes" id="UP000594454">
    <property type="component" value="Chromosome 3"/>
</dbReference>
<dbReference type="InterPro" id="IPR057734">
    <property type="entry name" value="UBE2O-like_SH3-C"/>
</dbReference>
<feature type="compositionally biased region" description="Low complexity" evidence="3">
    <location>
        <begin position="972"/>
        <end position="981"/>
    </location>
</feature>
<feature type="compositionally biased region" description="Acidic residues" evidence="3">
    <location>
        <begin position="680"/>
        <end position="691"/>
    </location>
</feature>
<feature type="domain" description="UBC core" evidence="4">
    <location>
        <begin position="1130"/>
        <end position="1290"/>
    </location>
</feature>
<feature type="region of interest" description="Disordered" evidence="3">
    <location>
        <begin position="331"/>
        <end position="476"/>
    </location>
</feature>
<keyword evidence="1" id="KW-0808">Transferase</keyword>
<dbReference type="Pfam" id="PF23044">
    <property type="entry name" value="SH3-C_UBE2O"/>
    <property type="match status" value="1"/>
</dbReference>
<keyword evidence="2" id="KW-0833">Ubl conjugation pathway</keyword>
<dbReference type="InterPro" id="IPR016135">
    <property type="entry name" value="UBQ-conjugating_enzyme/RWD"/>
</dbReference>
<dbReference type="Pfam" id="PF23043">
    <property type="entry name" value="SH3-B_UBE2O"/>
    <property type="match status" value="1"/>
</dbReference>
<dbReference type="Pfam" id="PF00179">
    <property type="entry name" value="UQ_con"/>
    <property type="match status" value="1"/>
</dbReference>
<feature type="compositionally biased region" description="Basic and acidic residues" evidence="3">
    <location>
        <begin position="394"/>
        <end position="414"/>
    </location>
</feature>
<feature type="compositionally biased region" description="Acidic residues" evidence="3">
    <location>
        <begin position="433"/>
        <end position="450"/>
    </location>
</feature>
<reference evidence="5 6" key="1">
    <citation type="submission" date="2020-11" db="EMBL/GenBank/DDBJ databases">
        <authorList>
            <person name="Wallbank WR R."/>
            <person name="Pardo Diaz C."/>
            <person name="Kozak K."/>
            <person name="Martin S."/>
            <person name="Jiggins C."/>
            <person name="Moest M."/>
            <person name="Warren A I."/>
            <person name="Generalovic N T."/>
            <person name="Byers J.R.P. K."/>
            <person name="Montejo-Kovacevich G."/>
            <person name="Yen C E."/>
        </authorList>
    </citation>
    <scope>NUCLEOTIDE SEQUENCE [LARGE SCALE GENOMIC DNA]</scope>
</reference>
<evidence type="ECO:0000313" key="5">
    <source>
        <dbReference type="EMBL" id="CAD7084358.1"/>
    </source>
</evidence>
<feature type="region of interest" description="Disordered" evidence="3">
    <location>
        <begin position="936"/>
        <end position="981"/>
    </location>
</feature>
<accession>A0A7R8UPN5</accession>
<dbReference type="OrthoDB" id="47801at2759"/>
<evidence type="ECO:0000256" key="3">
    <source>
        <dbReference type="SAM" id="MobiDB-lite"/>
    </source>
</evidence>
<dbReference type="InParanoid" id="A0A7R8UPN5"/>
<evidence type="ECO:0000259" key="4">
    <source>
        <dbReference type="PROSITE" id="PS50127"/>
    </source>
</evidence>
<keyword evidence="6" id="KW-1185">Reference proteome</keyword>
<dbReference type="SMART" id="SM00212">
    <property type="entry name" value="UBCc"/>
    <property type="match status" value="1"/>
</dbReference>
<gene>
    <name evidence="5" type="ORF">HERILL_LOCUS7255</name>
</gene>
<proteinExistence type="predicted"/>
<dbReference type="InterPro" id="IPR057733">
    <property type="entry name" value="UBE2O-like_SH3-B"/>
</dbReference>
<dbReference type="SUPFAM" id="SSF54495">
    <property type="entry name" value="UBC-like"/>
    <property type="match status" value="1"/>
</dbReference>
<dbReference type="PANTHER" id="PTHR46116:SF15">
    <property type="entry name" value="(E3-INDEPENDENT) E2 UBIQUITIN-CONJUGATING ENZYME"/>
    <property type="match status" value="1"/>
</dbReference>
<dbReference type="OMA" id="WVKGFED"/>
<dbReference type="CDD" id="cd23837">
    <property type="entry name" value="UBCc_UBE2O"/>
    <property type="match status" value="1"/>
</dbReference>
<evidence type="ECO:0000256" key="1">
    <source>
        <dbReference type="ARBA" id="ARBA00022679"/>
    </source>
</evidence>
<dbReference type="Gene3D" id="3.10.110.10">
    <property type="entry name" value="Ubiquitin Conjugating Enzyme"/>
    <property type="match status" value="1"/>
</dbReference>
<feature type="compositionally biased region" description="Low complexity" evidence="3">
    <location>
        <begin position="415"/>
        <end position="425"/>
    </location>
</feature>
<feature type="compositionally biased region" description="Low complexity" evidence="3">
    <location>
        <begin position="458"/>
        <end position="467"/>
    </location>
</feature>
<dbReference type="InterPro" id="IPR057735">
    <property type="entry name" value="UBE2O-like_tSH3-B"/>
</dbReference>
<dbReference type="Pfam" id="PF23046">
    <property type="entry name" value="tSH3-B_UBE2O"/>
    <property type="match status" value="1"/>
</dbReference>
<evidence type="ECO:0000256" key="2">
    <source>
        <dbReference type="ARBA" id="ARBA00022786"/>
    </source>
</evidence>
<dbReference type="PANTHER" id="PTHR46116">
    <property type="entry name" value="(E3-INDEPENDENT) E2 UBIQUITIN-CONJUGATING ENZYME"/>
    <property type="match status" value="1"/>
</dbReference>
<dbReference type="FunCoup" id="A0A7R8UPN5">
    <property type="interactions" value="1532"/>
</dbReference>
<feature type="compositionally biased region" description="Polar residues" evidence="3">
    <location>
        <begin position="951"/>
        <end position="965"/>
    </location>
</feature>
<dbReference type="GO" id="GO:0061631">
    <property type="term" value="F:ubiquitin conjugating enzyme activity"/>
    <property type="evidence" value="ECO:0007669"/>
    <property type="project" value="TreeGrafter"/>
</dbReference>
<dbReference type="FunFam" id="3.10.110.10:FF:000136">
    <property type="entry name" value="Predicted protein"/>
    <property type="match status" value="1"/>
</dbReference>
<dbReference type="InterPro" id="IPR000608">
    <property type="entry name" value="UBC"/>
</dbReference>
<dbReference type="PROSITE" id="PS50127">
    <property type="entry name" value="UBC_2"/>
    <property type="match status" value="1"/>
</dbReference>
<protein>
    <recommendedName>
        <fullName evidence="4">UBC core domain-containing protein</fullName>
    </recommendedName>
</protein>
<organism evidence="5 6">
    <name type="scientific">Hermetia illucens</name>
    <name type="common">Black soldier fly</name>
    <dbReference type="NCBI Taxonomy" id="343691"/>
    <lineage>
        <taxon>Eukaryota</taxon>
        <taxon>Metazoa</taxon>
        <taxon>Ecdysozoa</taxon>
        <taxon>Arthropoda</taxon>
        <taxon>Hexapoda</taxon>
        <taxon>Insecta</taxon>
        <taxon>Pterygota</taxon>
        <taxon>Neoptera</taxon>
        <taxon>Endopterygota</taxon>
        <taxon>Diptera</taxon>
        <taxon>Brachycera</taxon>
        <taxon>Stratiomyomorpha</taxon>
        <taxon>Stratiomyidae</taxon>
        <taxon>Hermetiinae</taxon>
        <taxon>Hermetia</taxon>
    </lineage>
</organism>
<evidence type="ECO:0000313" key="6">
    <source>
        <dbReference type="Proteomes" id="UP000594454"/>
    </source>
</evidence>
<feature type="region of interest" description="Disordered" evidence="3">
    <location>
        <begin position="675"/>
        <end position="704"/>
    </location>
</feature>
<dbReference type="EMBL" id="LR899011">
    <property type="protein sequence ID" value="CAD7084358.1"/>
    <property type="molecule type" value="Genomic_DNA"/>
</dbReference>
<feature type="compositionally biased region" description="Low complexity" evidence="3">
    <location>
        <begin position="342"/>
        <end position="353"/>
    </location>
</feature>
<sequence length="1381" mass="155388">MATSLTVGGPPITGTADNQFFYEDEVFRFDKKGRVRFGLVLENSEAFSSDDEDDFDMALSKGEIRVAWHPYGDEETLQERTVGLTDRTLMPGDVVRRLVPGKDTQRGYCREISMRADVRIVGTKYVVKNVMGERLRPIQTIPRDNAVCLDSWVGSTKCINEKVVLMSSCGALIEVPDGELLHLKDVNTKYRNGLFAETFFYPGQVVTGRLDSLDNVKLLTPTGLKTNKKGKLLSRKFVVKSVQVEGIWVHWQCKALSEDSVDLKTGVLQQPKPYVTGDDLKRLKRLNLFESCMLQINDKNYLKITDCDVIIRKSQWEKEQAIKYKIILSQQQKDEPNVPSQNSTNSSSTTAATKPEKVKIKLLSSTVTEPEKKSKSQHHVANLRSNHNYNLERIFSKERHETEMKSAEKSDTKTKSTTPATTTETSTKKEGSDDWQTDEDDLDGDDDESITDSATNASSCSSPTPKSSPKHRPLIQKKHVKKLKKSTTALISNDKPPSVGEEVVTEALVVYSTATVVWQDGTIESGIPSTQLYPIHHLDDHEYFPGDFVLSNVEGSDVSYRDYGVIHSVDHQGRTARVRWFTTYTSADDPRPIYKGESEVSVYDLKDHPDFQYRPGTIVIRVANFVGEDATCTAGQIIDNYADGRVKVWWVDGHISMCWPQDLFEVGQYDAENNFSGNNESDDSWETESEVSEPGGTAPKAISEPHLLENLERARIAMARLEEIFIINPNLQNHEVMRKLLAVYKKCRYLDRLMNTSFFHEDHFMGLLERVRKGGTQTKSERAQDQKNRLFNQSSPNVKVTSPTAPHPNPMNSILVETNAHNELSIVSSPQEFSTPSKEFSQNVILNLSSSPLKLAGKKKAFNFDICTTKNSQQQQINSVPPVVVDGQVNSQDFCAKGLKLDSDSEQIIATNLHLSMNMFEKKVSNMVNSTEKLVSDDAQTNTKDKAQKLKVTNKSQDDSGNYSRNDCCDGSSTSYESSSELTSDVNNSLLKATDDQKSISCSSIEFTEDTPDYVCAHLCALLKGQLIKALQEIQEKYCQSNLNISEIVEAIEDDEVIIENPEKLARMPSEDDTVRSIEEDQVEDSEKVAVTTQMAVTSPVDTDAFQILDTAPSSHKFHLTLFHPANQQQYYKAVRREHRVLKTSLPPGVWVRAFEDRMDLLSVMIEGPKNTPYEDGLFFFDMQMGRDYPSVPPLCHYISYCSDRLNPNLYEDGKVCVSLLGTWSGRDSEVWSPLSTILQVIVSIQGLILVPEPYFNEAGFDKQKGTQQGKENSRMYNEMAILKLVQSMTKLITSPPELFRTQIIDHFKSRGKAFYLRIKQWMEYSQEIISPVTDKPPQSVNITSSVTLPDFPLVPASRGFCLTLSGLLDTFNRKLEAIIE</sequence>
<name>A0A7R8UPN5_HERIL</name>